<evidence type="ECO:0000256" key="5">
    <source>
        <dbReference type="ARBA" id="ARBA00022989"/>
    </source>
</evidence>
<dbReference type="OrthoDB" id="9807187at2"/>
<comment type="caution">
    <text evidence="7">The sequence shown here is derived from an EMBL/GenBank/DDBJ whole genome shotgun (WGS) entry which is preliminary data.</text>
</comment>
<proteinExistence type="inferred from homology"/>
<accession>A0A2A4FSK0</accession>
<dbReference type="NCBIfam" id="NF006520">
    <property type="entry name" value="PRK08965.1-4"/>
    <property type="match status" value="1"/>
</dbReference>
<gene>
    <name evidence="7" type="ORF">COO09_20585</name>
</gene>
<keyword evidence="4" id="KW-0812">Transmembrane</keyword>
<dbReference type="InterPro" id="IPR002758">
    <property type="entry name" value="Cation_antiport_E"/>
</dbReference>
<dbReference type="PANTHER" id="PTHR34584:SF1">
    <property type="entry name" value="NA(+)_H(+) ANTIPORTER SUBUNIT E1"/>
    <property type="match status" value="1"/>
</dbReference>
<reference evidence="7 8" key="1">
    <citation type="submission" date="2017-09" db="EMBL/GenBank/DDBJ databases">
        <title>The Catabolism of 3,6-Dichlorosalicylic acid is Initiated by the Cytochrome P450 Monooxygenase DsmABC in Rhizorhabdus dicambivorans Ndbn-20.</title>
        <authorList>
            <person name="Na L."/>
        </authorList>
    </citation>
    <scope>NUCLEOTIDE SEQUENCE [LARGE SCALE GENOMIC DNA]</scope>
    <source>
        <strain evidence="7 8">Ndbn-20m</strain>
    </source>
</reference>
<evidence type="ECO:0000256" key="4">
    <source>
        <dbReference type="ARBA" id="ARBA00022692"/>
    </source>
</evidence>
<evidence type="ECO:0000256" key="2">
    <source>
        <dbReference type="ARBA" id="ARBA00006228"/>
    </source>
</evidence>
<dbReference type="Proteomes" id="UP000218934">
    <property type="component" value="Unassembled WGS sequence"/>
</dbReference>
<dbReference type="GO" id="GO:0005886">
    <property type="term" value="C:plasma membrane"/>
    <property type="evidence" value="ECO:0007669"/>
    <property type="project" value="UniProtKB-SubCell"/>
</dbReference>
<name>A0A2A4FSK0_9SPHN</name>
<evidence type="ECO:0000313" key="8">
    <source>
        <dbReference type="Proteomes" id="UP000218934"/>
    </source>
</evidence>
<dbReference type="Pfam" id="PF01899">
    <property type="entry name" value="MNHE"/>
    <property type="match status" value="1"/>
</dbReference>
<dbReference type="EMBL" id="NWUF01000029">
    <property type="protein sequence ID" value="PCE40381.1"/>
    <property type="molecule type" value="Genomic_DNA"/>
</dbReference>
<evidence type="ECO:0000256" key="6">
    <source>
        <dbReference type="ARBA" id="ARBA00023136"/>
    </source>
</evidence>
<keyword evidence="5" id="KW-1133">Transmembrane helix</keyword>
<dbReference type="KEGG" id="rdi:CMV14_19860"/>
<sequence length="160" mass="18058">MRRLLPFPLLTAALFIMWMLLSGFSPGHILLGAGIALLVTRVMLSLAPEPPRIRFGRAFWKLAGMVVADIVRSNIAVVRIVLFNPAARKSGFIQLPTDLRNRYALATLAIIITATPGTLWLQHDPRHGRILIHVLDLVDEAAWIELIKNRYEKLLMEIFE</sequence>
<dbReference type="AlphaFoldDB" id="A0A2A4FSK0"/>
<keyword evidence="8" id="KW-1185">Reference proteome</keyword>
<dbReference type="RefSeq" id="WP_066966157.1">
    <property type="nucleotide sequence ID" value="NZ_CP023449.1"/>
</dbReference>
<evidence type="ECO:0000256" key="1">
    <source>
        <dbReference type="ARBA" id="ARBA00004651"/>
    </source>
</evidence>
<protein>
    <submittedName>
        <fullName evidence="7">Na+/H+ antiporter subunit E</fullName>
    </submittedName>
</protein>
<organism evidence="7 8">
    <name type="scientific">Rhizorhabdus dicambivorans</name>
    <dbReference type="NCBI Taxonomy" id="1850238"/>
    <lineage>
        <taxon>Bacteria</taxon>
        <taxon>Pseudomonadati</taxon>
        <taxon>Pseudomonadota</taxon>
        <taxon>Alphaproteobacteria</taxon>
        <taxon>Sphingomonadales</taxon>
        <taxon>Sphingomonadaceae</taxon>
        <taxon>Rhizorhabdus</taxon>
    </lineage>
</organism>
<keyword evidence="6" id="KW-0472">Membrane</keyword>
<dbReference type="PIRSF" id="PIRSF019239">
    <property type="entry name" value="MrpE"/>
    <property type="match status" value="1"/>
</dbReference>
<evidence type="ECO:0000313" key="7">
    <source>
        <dbReference type="EMBL" id="PCE40381.1"/>
    </source>
</evidence>
<evidence type="ECO:0000256" key="3">
    <source>
        <dbReference type="ARBA" id="ARBA00022475"/>
    </source>
</evidence>
<dbReference type="PANTHER" id="PTHR34584">
    <property type="entry name" value="NA(+)/H(+) ANTIPORTER SUBUNIT E1"/>
    <property type="match status" value="1"/>
</dbReference>
<comment type="subcellular location">
    <subcellularLocation>
        <location evidence="1">Cell membrane</location>
        <topology evidence="1">Multi-pass membrane protein</topology>
    </subcellularLocation>
</comment>
<dbReference type="GO" id="GO:0008324">
    <property type="term" value="F:monoatomic cation transmembrane transporter activity"/>
    <property type="evidence" value="ECO:0007669"/>
    <property type="project" value="InterPro"/>
</dbReference>
<comment type="similarity">
    <text evidence="2">Belongs to the CPA3 antiporters (TC 2.A.63) subunit E family.</text>
</comment>
<keyword evidence="3" id="KW-1003">Cell membrane</keyword>